<dbReference type="AlphaFoldDB" id="A0A0D9WMG4"/>
<dbReference type="Gramene" id="LPERR06G04450.1">
    <property type="protein sequence ID" value="LPERR06G04450.1"/>
    <property type="gene ID" value="LPERR06G04450"/>
</dbReference>
<reference evidence="2" key="2">
    <citation type="submission" date="2013-12" db="EMBL/GenBank/DDBJ databases">
        <authorList>
            <person name="Yu Y."/>
            <person name="Lee S."/>
            <person name="de Baynast K."/>
            <person name="Wissotski M."/>
            <person name="Liu L."/>
            <person name="Talag J."/>
            <person name="Goicoechea J."/>
            <person name="Angelova A."/>
            <person name="Jetty R."/>
            <person name="Kudrna D."/>
            <person name="Golser W."/>
            <person name="Rivera L."/>
            <person name="Zhang J."/>
            <person name="Wing R."/>
        </authorList>
    </citation>
    <scope>NUCLEOTIDE SEQUENCE</scope>
</reference>
<proteinExistence type="predicted"/>
<reference evidence="1" key="3">
    <citation type="submission" date="2015-04" db="UniProtKB">
        <authorList>
            <consortium name="EnsemblPlants"/>
        </authorList>
    </citation>
    <scope>IDENTIFICATION</scope>
</reference>
<dbReference type="Proteomes" id="UP000032180">
    <property type="component" value="Chromosome 6"/>
</dbReference>
<keyword evidence="2" id="KW-1185">Reference proteome</keyword>
<sequence length="77" mass="8812">MDDNDKLPLSEAERRCDIWQHRHRHLLASGCDRCPTIITPCYVSTKLGLAYGPAWRTAIGGGRSRRLRPLSRPQIRD</sequence>
<dbReference type="EnsemblPlants" id="LPERR06G04450.1">
    <property type="protein sequence ID" value="LPERR06G04450.1"/>
    <property type="gene ID" value="LPERR06G04450"/>
</dbReference>
<name>A0A0D9WMG4_9ORYZ</name>
<evidence type="ECO:0000313" key="1">
    <source>
        <dbReference type="EnsemblPlants" id="LPERR06G04450.1"/>
    </source>
</evidence>
<reference evidence="1 2" key="1">
    <citation type="submission" date="2012-08" db="EMBL/GenBank/DDBJ databases">
        <title>Oryza genome evolution.</title>
        <authorList>
            <person name="Wing R.A."/>
        </authorList>
    </citation>
    <scope>NUCLEOTIDE SEQUENCE</scope>
</reference>
<protein>
    <submittedName>
        <fullName evidence="1">Uncharacterized protein</fullName>
    </submittedName>
</protein>
<evidence type="ECO:0000313" key="2">
    <source>
        <dbReference type="Proteomes" id="UP000032180"/>
    </source>
</evidence>
<accession>A0A0D9WMG4</accession>
<dbReference type="HOGENOM" id="CLU_2816061_0_0_1"/>
<organism evidence="1 2">
    <name type="scientific">Leersia perrieri</name>
    <dbReference type="NCBI Taxonomy" id="77586"/>
    <lineage>
        <taxon>Eukaryota</taxon>
        <taxon>Viridiplantae</taxon>
        <taxon>Streptophyta</taxon>
        <taxon>Embryophyta</taxon>
        <taxon>Tracheophyta</taxon>
        <taxon>Spermatophyta</taxon>
        <taxon>Magnoliopsida</taxon>
        <taxon>Liliopsida</taxon>
        <taxon>Poales</taxon>
        <taxon>Poaceae</taxon>
        <taxon>BOP clade</taxon>
        <taxon>Oryzoideae</taxon>
        <taxon>Oryzeae</taxon>
        <taxon>Oryzinae</taxon>
        <taxon>Leersia</taxon>
    </lineage>
</organism>